<dbReference type="Pfam" id="PF00296">
    <property type="entry name" value="Bac_luciferase"/>
    <property type="match status" value="1"/>
</dbReference>
<dbReference type="PANTHER" id="PTHR30137">
    <property type="entry name" value="LUCIFERASE-LIKE MONOOXYGENASE"/>
    <property type="match status" value="1"/>
</dbReference>
<protein>
    <submittedName>
        <fullName evidence="6">Alkane 1-monooxygenase</fullName>
    </submittedName>
</protein>
<dbReference type="Gene3D" id="3.20.20.30">
    <property type="entry name" value="Luciferase-like domain"/>
    <property type="match status" value="1"/>
</dbReference>
<gene>
    <name evidence="6" type="ORF">SAMIE_1018810</name>
</gene>
<accession>A0A494WC74</accession>
<evidence type="ECO:0000256" key="2">
    <source>
        <dbReference type="ARBA" id="ARBA00022630"/>
    </source>
</evidence>
<keyword evidence="4 6" id="KW-0503">Monooxygenase</keyword>
<dbReference type="KEGG" id="sami:SAMIE_1018810"/>
<reference evidence="6 7" key="1">
    <citation type="submission" date="2018-05" db="EMBL/GenBank/DDBJ databases">
        <title>Complete Genome Sequence of the Nonylphenol-Degrading Bacterium Sphingobium amiense DSM 16289T.</title>
        <authorList>
            <person name="Ootsuka M."/>
            <person name="Nishizawa T."/>
            <person name="Ohta H."/>
        </authorList>
    </citation>
    <scope>NUCLEOTIDE SEQUENCE [LARGE SCALE GENOMIC DNA]</scope>
    <source>
        <strain evidence="6 7">DSM 16289</strain>
    </source>
</reference>
<dbReference type="GO" id="GO:0005829">
    <property type="term" value="C:cytosol"/>
    <property type="evidence" value="ECO:0007669"/>
    <property type="project" value="TreeGrafter"/>
</dbReference>
<proteinExistence type="inferred from homology"/>
<dbReference type="GO" id="GO:0004497">
    <property type="term" value="F:monooxygenase activity"/>
    <property type="evidence" value="ECO:0007669"/>
    <property type="project" value="UniProtKB-KW"/>
</dbReference>
<dbReference type="InterPro" id="IPR050766">
    <property type="entry name" value="Bact_Lucif_Oxidored"/>
</dbReference>
<evidence type="ECO:0000256" key="1">
    <source>
        <dbReference type="ARBA" id="ARBA00010426"/>
    </source>
</evidence>
<dbReference type="RefSeq" id="WP_066701174.1">
    <property type="nucleotide sequence ID" value="NZ_AP018664.1"/>
</dbReference>
<keyword evidence="2" id="KW-0285">Flavoprotein</keyword>
<evidence type="ECO:0000313" key="6">
    <source>
        <dbReference type="EMBL" id="BBD98380.1"/>
    </source>
</evidence>
<evidence type="ECO:0000256" key="3">
    <source>
        <dbReference type="ARBA" id="ARBA00023002"/>
    </source>
</evidence>
<evidence type="ECO:0000313" key="7">
    <source>
        <dbReference type="Proteomes" id="UP000279959"/>
    </source>
</evidence>
<sequence>MDFGYFTMPSHPPERGLKAGYDWDLQTARWCDELGYTEAWFGEHHTCVWEPNPAPDLLIAQALLQTKTIRLGPGGFCLPYHHPAELANRISMLDHISGGRLMVGMAASAIPTDFAMFNVDGASGANRDMTRESLEIMLRLWSEEGPFEHVGKFWTVRKPEPIPEQHLGAHLKPFQRPHPPIGIAGVSKGSETLKMAGERGFMPMSVNLNPSFVGSHWEAVEEGAARSGRTALRSSWRLVREILIADTDAEATRLAVEGPMGRMMAEYYIPFLKRAKILDFVKHDPSVPDSDVTPAYCAKHNWVVGTADTVAERLDQIYHDVGGFGALLVYGFDYADTPEIWYNSLARIATEVAPKLAHLKPD</sequence>
<dbReference type="AlphaFoldDB" id="A0A494WC74"/>
<dbReference type="InterPro" id="IPR036661">
    <property type="entry name" value="Luciferase-like_sf"/>
</dbReference>
<organism evidence="6 7">
    <name type="scientific">Sphingobium amiense</name>
    <dbReference type="NCBI Taxonomy" id="135719"/>
    <lineage>
        <taxon>Bacteria</taxon>
        <taxon>Pseudomonadati</taxon>
        <taxon>Pseudomonadota</taxon>
        <taxon>Alphaproteobacteria</taxon>
        <taxon>Sphingomonadales</taxon>
        <taxon>Sphingomonadaceae</taxon>
        <taxon>Sphingobium</taxon>
    </lineage>
</organism>
<dbReference type="PANTHER" id="PTHR30137:SF16">
    <property type="entry name" value="BLL0895 PROTEIN"/>
    <property type="match status" value="1"/>
</dbReference>
<dbReference type="SUPFAM" id="SSF51679">
    <property type="entry name" value="Bacterial luciferase-like"/>
    <property type="match status" value="1"/>
</dbReference>
<feature type="domain" description="Luciferase-like" evidence="5">
    <location>
        <begin position="1"/>
        <end position="322"/>
    </location>
</feature>
<dbReference type="InterPro" id="IPR011251">
    <property type="entry name" value="Luciferase-like_dom"/>
</dbReference>
<dbReference type="Proteomes" id="UP000279959">
    <property type="component" value="Chromosome"/>
</dbReference>
<keyword evidence="7" id="KW-1185">Reference proteome</keyword>
<evidence type="ECO:0000259" key="5">
    <source>
        <dbReference type="Pfam" id="PF00296"/>
    </source>
</evidence>
<evidence type="ECO:0000256" key="4">
    <source>
        <dbReference type="ARBA" id="ARBA00023033"/>
    </source>
</evidence>
<name>A0A494WC74_9SPHN</name>
<keyword evidence="3" id="KW-0560">Oxidoreductase</keyword>
<dbReference type="GO" id="GO:0016705">
    <property type="term" value="F:oxidoreductase activity, acting on paired donors, with incorporation or reduction of molecular oxygen"/>
    <property type="evidence" value="ECO:0007669"/>
    <property type="project" value="InterPro"/>
</dbReference>
<comment type="similarity">
    <text evidence="1">Belongs to the bacterial luciferase oxidoreductase family.</text>
</comment>
<dbReference type="EMBL" id="AP018664">
    <property type="protein sequence ID" value="BBD98380.1"/>
    <property type="molecule type" value="Genomic_DNA"/>
</dbReference>